<accession>A0A928Z821</accession>
<reference evidence="1" key="1">
    <citation type="submission" date="2020-10" db="EMBL/GenBank/DDBJ databases">
        <authorList>
            <person name="Castelo-Branco R."/>
            <person name="Eusebio N."/>
            <person name="Adriana R."/>
            <person name="Vieira A."/>
            <person name="Brugerolle De Fraissinette N."/>
            <person name="Rezende De Castro R."/>
            <person name="Schneider M.P."/>
            <person name="Vasconcelos V."/>
            <person name="Leao P.N."/>
        </authorList>
    </citation>
    <scope>NUCLEOTIDE SEQUENCE</scope>
    <source>
        <strain evidence="1">LEGE 11467</strain>
    </source>
</reference>
<evidence type="ECO:0000313" key="1">
    <source>
        <dbReference type="EMBL" id="MBE9042007.1"/>
    </source>
</evidence>
<organism evidence="1 2">
    <name type="scientific">Zarconia navalis LEGE 11467</name>
    <dbReference type="NCBI Taxonomy" id="1828826"/>
    <lineage>
        <taxon>Bacteria</taxon>
        <taxon>Bacillati</taxon>
        <taxon>Cyanobacteriota</taxon>
        <taxon>Cyanophyceae</taxon>
        <taxon>Oscillatoriophycideae</taxon>
        <taxon>Oscillatoriales</taxon>
        <taxon>Oscillatoriales incertae sedis</taxon>
        <taxon>Zarconia</taxon>
        <taxon>Zarconia navalis</taxon>
    </lineage>
</organism>
<gene>
    <name evidence="1" type="ORF">IQ235_14590</name>
</gene>
<proteinExistence type="predicted"/>
<dbReference type="AlphaFoldDB" id="A0A928Z821"/>
<protein>
    <submittedName>
        <fullName evidence="1">Uncharacterized protein</fullName>
    </submittedName>
</protein>
<dbReference type="RefSeq" id="WP_264322189.1">
    <property type="nucleotide sequence ID" value="NZ_JADEXN010000280.1"/>
</dbReference>
<sequence>MTSNDLRKYRAFRDRLLELGEAEPRTIDELFDNAIALKRLLGKEMTSRRKQSFGFLMSNLTSTCDRTGWLNVECEGNRIVFSTDGYEFDF</sequence>
<name>A0A928Z821_9CYAN</name>
<comment type="caution">
    <text evidence="1">The sequence shown here is derived from an EMBL/GenBank/DDBJ whole genome shotgun (WGS) entry which is preliminary data.</text>
</comment>
<dbReference type="EMBL" id="JADEXN010000280">
    <property type="protein sequence ID" value="MBE9042007.1"/>
    <property type="molecule type" value="Genomic_DNA"/>
</dbReference>
<keyword evidence="2" id="KW-1185">Reference proteome</keyword>
<dbReference type="Proteomes" id="UP000621799">
    <property type="component" value="Unassembled WGS sequence"/>
</dbReference>
<evidence type="ECO:0000313" key="2">
    <source>
        <dbReference type="Proteomes" id="UP000621799"/>
    </source>
</evidence>